<proteinExistence type="predicted"/>
<evidence type="ECO:0000313" key="1">
    <source>
        <dbReference type="EMBL" id="QQO90362.1"/>
    </source>
</evidence>
<name>A0A7T8IW36_9CAUD</name>
<keyword evidence="2" id="KW-1185">Reference proteome</keyword>
<evidence type="ECO:0000313" key="2">
    <source>
        <dbReference type="Proteomes" id="UP000596123"/>
    </source>
</evidence>
<organism evidence="1 2">
    <name type="scientific">Erwinia phage pEa_SNUABM_5</name>
    <dbReference type="NCBI Taxonomy" id="2797313"/>
    <lineage>
        <taxon>Viruses</taxon>
        <taxon>Duplodnaviria</taxon>
        <taxon>Heunggongvirae</taxon>
        <taxon>Uroviricota</taxon>
        <taxon>Caudoviricetes</taxon>
        <taxon>Rivsvirus</taxon>
        <taxon>Rivsvirus SNUABM5</taxon>
    </lineage>
</organism>
<accession>A0A7T8IW36</accession>
<protein>
    <submittedName>
        <fullName evidence="1">Uncharacterized protein</fullName>
    </submittedName>
</protein>
<reference evidence="1 2" key="1">
    <citation type="submission" date="2020-12" db="EMBL/GenBank/DDBJ databases">
        <title>Complete genome sequence of Erwinia phage pEa_SNUABM_5.</title>
        <authorList>
            <person name="Kim S.G."/>
            <person name="Lee S.B."/>
            <person name="Kwon J."/>
            <person name="Park S.C."/>
        </authorList>
    </citation>
    <scope>NUCLEOTIDE SEQUENCE [LARGE SCALE GENOMIC DNA]</scope>
</reference>
<dbReference type="Proteomes" id="UP000596123">
    <property type="component" value="Segment"/>
</dbReference>
<dbReference type="EMBL" id="MW366843">
    <property type="protein sequence ID" value="QQO90362.1"/>
    <property type="molecule type" value="Genomic_DNA"/>
</dbReference>
<sequence>MSAIINKLLVSMSDQIGFNCLTVRDNPMGLNVVEVSVSSETYRQFDTVFCNNMDLAGFEVAFITKDDRFLRQDVDRYIVPPALGVGQILGELGCPQYIVIDKMLAVNHGLSSICLALEDTDQWYEQLVIVLDDTHRAANTTACKPGAWCEACPNSCTEYLGVSNEQKSA</sequence>
<gene>
    <name evidence="1" type="ORF">pEaSNUABM5_00220</name>
</gene>